<dbReference type="RefSeq" id="WP_009069257.1">
    <property type="nucleotide sequence ID" value="NZ_JH597754.1"/>
</dbReference>
<proteinExistence type="predicted"/>
<name>H2C0E4_9CREN</name>
<organism evidence="1 2">
    <name type="scientific">Metallosphaera yellowstonensis MK1</name>
    <dbReference type="NCBI Taxonomy" id="671065"/>
    <lineage>
        <taxon>Archaea</taxon>
        <taxon>Thermoproteota</taxon>
        <taxon>Thermoprotei</taxon>
        <taxon>Sulfolobales</taxon>
        <taxon>Sulfolobaceae</taxon>
        <taxon>Metallosphaera</taxon>
    </lineage>
</organism>
<gene>
    <name evidence="1" type="ORF">MetMK1DRAFT_00000150</name>
</gene>
<dbReference type="Proteomes" id="UP000003980">
    <property type="component" value="Unassembled WGS sequence"/>
</dbReference>
<dbReference type="STRING" id="671065.MetMK1DRAFT_00000150"/>
<accession>H2C0E4</accession>
<evidence type="ECO:0000313" key="2">
    <source>
        <dbReference type="Proteomes" id="UP000003980"/>
    </source>
</evidence>
<dbReference type="EMBL" id="JH597754">
    <property type="protein sequence ID" value="EHP71321.1"/>
    <property type="molecule type" value="Genomic_DNA"/>
</dbReference>
<reference evidence="1 2" key="1">
    <citation type="submission" date="2012-01" db="EMBL/GenBank/DDBJ databases">
        <title>Improved High-Quality Draft sequence of Metallosphaera yellowstonensis MK1.</title>
        <authorList>
            <consortium name="US DOE Joint Genome Institute"/>
            <person name="Lucas S."/>
            <person name="Han J."/>
            <person name="Cheng J.-F."/>
            <person name="Goodwin L."/>
            <person name="Pitluck S."/>
            <person name="Peters L."/>
            <person name="Teshima H."/>
            <person name="Detter J.C."/>
            <person name="Han C."/>
            <person name="Tapia R."/>
            <person name="Land M."/>
            <person name="Hauser L."/>
            <person name="Kyrpides N."/>
            <person name="Kozubal M."/>
            <person name="Macur R.E."/>
            <person name="Jay Z."/>
            <person name="Inskeep W."/>
            <person name="Woyke T."/>
        </authorList>
    </citation>
    <scope>NUCLEOTIDE SEQUENCE [LARGE SCALE GENOMIC DNA]</scope>
    <source>
        <strain evidence="1 2">MK1</strain>
    </source>
</reference>
<dbReference type="AlphaFoldDB" id="H2C0E4"/>
<dbReference type="HOGENOM" id="CLU_3163204_0_0_2"/>
<sequence length="47" mass="5060">MTVASRSIVDDLGFEYSSNAGTYLGLGNPVPRTSIQQLWDFPLGTAL</sequence>
<keyword evidence="2" id="KW-1185">Reference proteome</keyword>
<protein>
    <submittedName>
        <fullName evidence="1">Uncharacterized protein</fullName>
    </submittedName>
</protein>
<evidence type="ECO:0000313" key="1">
    <source>
        <dbReference type="EMBL" id="EHP71321.1"/>
    </source>
</evidence>